<sequence>MPRFTINEPHPTVAKNSFTHAGRGGAGNHFRAPLTTPASGVTSPALTSKPLPPSARFYSGRGGAGNAHSKAERPVISFDEEYARHAAHEQKLRGHVGRGGAGNAFDSSKADSAARKGSDASSRRSSSSDASVRSGFFGRVLSKVGSKN</sequence>
<accession>A0A136IRY0</accession>
<reference evidence="3" key="1">
    <citation type="submission" date="2016-02" db="EMBL/GenBank/DDBJ databases">
        <title>Draft genome sequence of Microdochium bolleyi, a fungal endophyte of beachgrass.</title>
        <authorList>
            <consortium name="DOE Joint Genome Institute"/>
            <person name="David A.S."/>
            <person name="May G."/>
            <person name="Haridas S."/>
            <person name="Lim J."/>
            <person name="Wang M."/>
            <person name="Labutti K."/>
            <person name="Lipzen A."/>
            <person name="Barry K."/>
            <person name="Grigoriev I.V."/>
        </authorList>
    </citation>
    <scope>NUCLEOTIDE SEQUENCE [LARGE SCALE GENOMIC DNA]</scope>
    <source>
        <strain evidence="3">J235TASD1</strain>
    </source>
</reference>
<dbReference type="PANTHER" id="PTHR34693">
    <property type="entry name" value="PROTEIN PAR32"/>
    <property type="match status" value="1"/>
</dbReference>
<dbReference type="InterPro" id="IPR022024">
    <property type="entry name" value="DUF3602"/>
</dbReference>
<feature type="compositionally biased region" description="Low complexity" evidence="1">
    <location>
        <begin position="123"/>
        <end position="132"/>
    </location>
</feature>
<dbReference type="PANTHER" id="PTHR34693:SF2">
    <property type="entry name" value="DUF3602 DOMAIN-CONTAINING PROTEIN"/>
    <property type="match status" value="1"/>
</dbReference>
<dbReference type="InParanoid" id="A0A136IRY0"/>
<keyword evidence="3" id="KW-1185">Reference proteome</keyword>
<dbReference type="AlphaFoldDB" id="A0A136IRY0"/>
<dbReference type="Pfam" id="PF12223">
    <property type="entry name" value="DUF3602"/>
    <property type="match status" value="1"/>
</dbReference>
<feature type="compositionally biased region" description="Basic and acidic residues" evidence="1">
    <location>
        <begin position="108"/>
        <end position="122"/>
    </location>
</feature>
<feature type="compositionally biased region" description="Polar residues" evidence="1">
    <location>
        <begin position="36"/>
        <end position="46"/>
    </location>
</feature>
<protein>
    <submittedName>
        <fullName evidence="2">Uncharacterized protein</fullName>
    </submittedName>
</protein>
<proteinExistence type="predicted"/>
<dbReference type="OrthoDB" id="5424462at2759"/>
<name>A0A136IRY0_9PEZI</name>
<dbReference type="InterPro" id="IPR053203">
    <property type="entry name" value="Cisplatin_resist-associated"/>
</dbReference>
<evidence type="ECO:0000313" key="3">
    <source>
        <dbReference type="Proteomes" id="UP000070501"/>
    </source>
</evidence>
<gene>
    <name evidence="2" type="ORF">Micbo1qcDRAFT_167235</name>
</gene>
<evidence type="ECO:0000313" key="2">
    <source>
        <dbReference type="EMBL" id="KXJ87680.1"/>
    </source>
</evidence>
<feature type="compositionally biased region" description="Basic and acidic residues" evidence="1">
    <location>
        <begin position="81"/>
        <end position="92"/>
    </location>
</feature>
<organism evidence="2 3">
    <name type="scientific">Microdochium bolleyi</name>
    <dbReference type="NCBI Taxonomy" id="196109"/>
    <lineage>
        <taxon>Eukaryota</taxon>
        <taxon>Fungi</taxon>
        <taxon>Dikarya</taxon>
        <taxon>Ascomycota</taxon>
        <taxon>Pezizomycotina</taxon>
        <taxon>Sordariomycetes</taxon>
        <taxon>Xylariomycetidae</taxon>
        <taxon>Xylariales</taxon>
        <taxon>Microdochiaceae</taxon>
        <taxon>Microdochium</taxon>
    </lineage>
</organism>
<dbReference type="Proteomes" id="UP000070501">
    <property type="component" value="Unassembled WGS sequence"/>
</dbReference>
<dbReference type="EMBL" id="KQ964261">
    <property type="protein sequence ID" value="KXJ87680.1"/>
    <property type="molecule type" value="Genomic_DNA"/>
</dbReference>
<evidence type="ECO:0000256" key="1">
    <source>
        <dbReference type="SAM" id="MobiDB-lite"/>
    </source>
</evidence>
<feature type="region of interest" description="Disordered" evidence="1">
    <location>
        <begin position="1"/>
        <end position="132"/>
    </location>
</feature>